<reference evidence="3" key="1">
    <citation type="submission" date="2017-02" db="UniProtKB">
        <authorList>
            <consortium name="WormBaseParasite"/>
        </authorList>
    </citation>
    <scope>IDENTIFICATION</scope>
</reference>
<accession>A0A0R3SJK1</accession>
<name>A0A0R3SJK1_HYMDI</name>
<sequence length="125" mass="14202">MNDKRKRLEEMNLAKLVSLANGTTSKAIAQNADETALPNHQNLTCSRIDVPWSHIKLSLAGPIRRTSYLILVDSQWPEVKTVKFEITHTVINSLREVFVAPEILKIMMSRNITQFSFTLFGDIFS</sequence>
<evidence type="ECO:0000313" key="1">
    <source>
        <dbReference type="EMBL" id="VDL57432.1"/>
    </source>
</evidence>
<dbReference type="AlphaFoldDB" id="A0A0R3SJK1"/>
<gene>
    <name evidence="1" type="ORF">HDID_LOCUS5114</name>
</gene>
<dbReference type="EMBL" id="UYSG01002359">
    <property type="protein sequence ID" value="VDL57432.1"/>
    <property type="molecule type" value="Genomic_DNA"/>
</dbReference>
<dbReference type="OrthoDB" id="7758825at2759"/>
<proteinExistence type="predicted"/>
<evidence type="ECO:0000313" key="3">
    <source>
        <dbReference type="WBParaSite" id="HDID_0000511601-mRNA-1"/>
    </source>
</evidence>
<organism evidence="3">
    <name type="scientific">Hymenolepis diminuta</name>
    <name type="common">Rat tapeworm</name>
    <dbReference type="NCBI Taxonomy" id="6216"/>
    <lineage>
        <taxon>Eukaryota</taxon>
        <taxon>Metazoa</taxon>
        <taxon>Spiralia</taxon>
        <taxon>Lophotrochozoa</taxon>
        <taxon>Platyhelminthes</taxon>
        <taxon>Cestoda</taxon>
        <taxon>Eucestoda</taxon>
        <taxon>Cyclophyllidea</taxon>
        <taxon>Hymenolepididae</taxon>
        <taxon>Hymenolepis</taxon>
    </lineage>
</organism>
<reference evidence="1 2" key="2">
    <citation type="submission" date="2018-11" db="EMBL/GenBank/DDBJ databases">
        <authorList>
            <consortium name="Pathogen Informatics"/>
        </authorList>
    </citation>
    <scope>NUCLEOTIDE SEQUENCE [LARGE SCALE GENOMIC DNA]</scope>
</reference>
<protein>
    <submittedName>
        <fullName evidence="1 3">Uncharacterized protein</fullName>
    </submittedName>
</protein>
<dbReference type="WBParaSite" id="HDID_0000511601-mRNA-1">
    <property type="protein sequence ID" value="HDID_0000511601-mRNA-1"/>
    <property type="gene ID" value="HDID_0000511601"/>
</dbReference>
<dbReference type="Proteomes" id="UP000274504">
    <property type="component" value="Unassembled WGS sequence"/>
</dbReference>
<evidence type="ECO:0000313" key="2">
    <source>
        <dbReference type="Proteomes" id="UP000274504"/>
    </source>
</evidence>